<name>A0A8J4EB43_9ACTN</name>
<keyword evidence="1" id="KW-1133">Transmembrane helix</keyword>
<feature type="transmembrane region" description="Helical" evidence="1">
    <location>
        <begin position="112"/>
        <end position="135"/>
    </location>
</feature>
<evidence type="ECO:0000313" key="2">
    <source>
        <dbReference type="EMBL" id="GIJ68336.1"/>
    </source>
</evidence>
<feature type="transmembrane region" description="Helical" evidence="1">
    <location>
        <begin position="58"/>
        <end position="80"/>
    </location>
</feature>
<feature type="transmembrane region" description="Helical" evidence="1">
    <location>
        <begin position="292"/>
        <end position="313"/>
    </location>
</feature>
<feature type="transmembrane region" description="Helical" evidence="1">
    <location>
        <begin position="261"/>
        <end position="280"/>
    </location>
</feature>
<keyword evidence="1" id="KW-0812">Transmembrane</keyword>
<evidence type="ECO:0000256" key="1">
    <source>
        <dbReference type="SAM" id="Phobius"/>
    </source>
</evidence>
<proteinExistence type="predicted"/>
<evidence type="ECO:0000313" key="3">
    <source>
        <dbReference type="Proteomes" id="UP000635606"/>
    </source>
</evidence>
<gene>
    <name evidence="2" type="ORF">Voc01_032530</name>
</gene>
<feature type="transmembrane region" description="Helical" evidence="1">
    <location>
        <begin position="28"/>
        <end position="46"/>
    </location>
</feature>
<protein>
    <submittedName>
        <fullName evidence="2">Uncharacterized protein</fullName>
    </submittedName>
</protein>
<feature type="transmembrane region" description="Helical" evidence="1">
    <location>
        <begin position="147"/>
        <end position="165"/>
    </location>
</feature>
<organism evidence="2 3">
    <name type="scientific">Virgisporangium ochraceum</name>
    <dbReference type="NCBI Taxonomy" id="65505"/>
    <lineage>
        <taxon>Bacteria</taxon>
        <taxon>Bacillati</taxon>
        <taxon>Actinomycetota</taxon>
        <taxon>Actinomycetes</taxon>
        <taxon>Micromonosporales</taxon>
        <taxon>Micromonosporaceae</taxon>
        <taxon>Virgisporangium</taxon>
    </lineage>
</organism>
<dbReference type="Proteomes" id="UP000635606">
    <property type="component" value="Unassembled WGS sequence"/>
</dbReference>
<comment type="caution">
    <text evidence="2">The sequence shown here is derived from an EMBL/GenBank/DDBJ whole genome shotgun (WGS) entry which is preliminary data.</text>
</comment>
<reference evidence="2" key="1">
    <citation type="submission" date="2021-01" db="EMBL/GenBank/DDBJ databases">
        <title>Whole genome shotgun sequence of Virgisporangium ochraceum NBRC 16418.</title>
        <authorList>
            <person name="Komaki H."/>
            <person name="Tamura T."/>
        </authorList>
    </citation>
    <scope>NUCLEOTIDE SEQUENCE</scope>
    <source>
        <strain evidence="2">NBRC 16418</strain>
    </source>
</reference>
<dbReference type="EMBL" id="BOPH01000039">
    <property type="protein sequence ID" value="GIJ68336.1"/>
    <property type="molecule type" value="Genomic_DNA"/>
</dbReference>
<feature type="transmembrane region" description="Helical" evidence="1">
    <location>
        <begin position="230"/>
        <end position="249"/>
    </location>
</feature>
<feature type="transmembrane region" description="Helical" evidence="1">
    <location>
        <begin position="177"/>
        <end position="196"/>
    </location>
</feature>
<keyword evidence="1" id="KW-0472">Membrane</keyword>
<dbReference type="RefSeq" id="WP_203928282.1">
    <property type="nucleotide sequence ID" value="NZ_BOPH01000039.1"/>
</dbReference>
<sequence>MRRAALALFVLAPWAAECSWGGFTAVDFLAVVVFLGPMYGGAAVLIREAARRLHGGWPMIVLLATAYGVLQVSIIDQALFNVDFLDDTQFADDARDARRTWVPGLEFSAAQLVSYVGNHVVLTICAPIAIVESFVSPERRRRPWLRWPGLVVVSVLFLLGAWIVFDDTSDGFLASPLQRAVTVLVVGALVVAALVPARSRGVPPAGRAPRPLWIVLLVVAARMADGLVPTWWGVVLMLVAAAVAGGLILRWSRREGWGQGHVLAAASTSLVLAALFAWFVPTYAPSSTVEAVTGDVAVTVVALALVTGAWWRLRFRPLGSNARRNSLSH</sequence>
<feature type="transmembrane region" description="Helical" evidence="1">
    <location>
        <begin position="208"/>
        <end position="224"/>
    </location>
</feature>
<dbReference type="AlphaFoldDB" id="A0A8J4EB43"/>
<accession>A0A8J4EB43</accession>
<keyword evidence="3" id="KW-1185">Reference proteome</keyword>